<dbReference type="PRINTS" id="PR00394">
    <property type="entry name" value="RHSPROTEIN"/>
</dbReference>
<gene>
    <name evidence="3" type="ORF">FKZ59_11260</name>
</gene>
<name>A0A540V0J5_9BACL</name>
<comment type="caution">
    <text evidence="3">The sequence shown here is derived from an EMBL/GenBank/DDBJ whole genome shotgun (WGS) entry which is preliminary data.</text>
</comment>
<protein>
    <submittedName>
        <fullName evidence="3">RHS repeat protein</fullName>
    </submittedName>
</protein>
<evidence type="ECO:0000259" key="2">
    <source>
        <dbReference type="Pfam" id="PF25023"/>
    </source>
</evidence>
<keyword evidence="4" id="KW-1185">Reference proteome</keyword>
<dbReference type="InterPro" id="IPR056823">
    <property type="entry name" value="TEN-like_YD-shell"/>
</dbReference>
<dbReference type="PANTHER" id="PTHR32305:SF17">
    <property type="entry name" value="TRNA NUCLEASE WAPA"/>
    <property type="match status" value="1"/>
</dbReference>
<feature type="domain" description="Teneurin-like YD-shell" evidence="2">
    <location>
        <begin position="312"/>
        <end position="573"/>
    </location>
</feature>
<evidence type="ECO:0000313" key="4">
    <source>
        <dbReference type="Proteomes" id="UP000315753"/>
    </source>
</evidence>
<sequence length="658" mass="73791">MKTKTYPNGTVESYSYDDNGNYVKTVTDPAGNTVTTITDEVGNVISYKDGKGYETKYEYDQHNQLTKVIDAKLNETSYEYDGSGNKTAIIDAKGHISRYEYNGKNLLTQYTDQLGKSTLIDYDLNGNRTKVVSPSGDVITYAYDKLNQLTDVYVNGIKQWSYTYDQNGNIKTATDSQGRSKTYDYYDNGLLKQVVDGNHTINYGYAGNDFLSSINVTVGSSTLSLGFTPNELNQLETLTRNGQLLATFGYNSLGAIESITRGNGTTTNKTFDQANRLKTLTNKLANGTELNSYTYHYDQNNNIETIVTNHGTVSYQYDELNQLVRETLLDGTVINYEYDSVGNRTKKIVTKDGNSTTTSYSYNAANQLTEVNGQAYQYDDNGNLTNDGERTYIYDAFNQLVEVRDASGQWIAKFTYDDSGKRTSMTTANGTVYFHYHQDKVIYETDENDHIIAEYTWDDEGHPVKMTKNGQTYYYHLNGHGDVVALTDNNGNVVAEYEYDAWGNILHQTGPLASENPYRYAGYRYDEETGLYYLLARYYNPNNGNFLSVDPYPGDLDNPISQNRYVYANSNPVMFVDPDGKTAVVVGVYFIPGIGEVALLATGAVVLGGITYKAGSWLGQKVRDYVFSKKTPIPSKLKNGDRVKTVFCKQKVALTYIW</sequence>
<dbReference type="Proteomes" id="UP000315753">
    <property type="component" value="Unassembled WGS sequence"/>
</dbReference>
<dbReference type="NCBIfam" id="TIGR03696">
    <property type="entry name" value="Rhs_assc_core"/>
    <property type="match status" value="1"/>
</dbReference>
<evidence type="ECO:0000313" key="3">
    <source>
        <dbReference type="EMBL" id="TQE90217.1"/>
    </source>
</evidence>
<organism evidence="3 4">
    <name type="scientific">Ureibacillus terrenus</name>
    <dbReference type="NCBI Taxonomy" id="118246"/>
    <lineage>
        <taxon>Bacteria</taxon>
        <taxon>Bacillati</taxon>
        <taxon>Bacillota</taxon>
        <taxon>Bacilli</taxon>
        <taxon>Bacillales</taxon>
        <taxon>Caryophanaceae</taxon>
        <taxon>Ureibacillus</taxon>
    </lineage>
</organism>
<dbReference type="InterPro" id="IPR050708">
    <property type="entry name" value="T6SS_VgrG/RHS"/>
</dbReference>
<dbReference type="InterPro" id="IPR022385">
    <property type="entry name" value="Rhs_assc_core"/>
</dbReference>
<dbReference type="AlphaFoldDB" id="A0A540V0J5"/>
<dbReference type="RefSeq" id="WP_141602856.1">
    <property type="nucleotide sequence ID" value="NZ_VIGD01000014.1"/>
</dbReference>
<reference evidence="3 4" key="1">
    <citation type="submission" date="2019-06" db="EMBL/GenBank/DDBJ databases">
        <title>Genome sequence of Ureibacillus terrenus.</title>
        <authorList>
            <person name="Maclea K.S."/>
            <person name="Simoes M."/>
        </authorList>
    </citation>
    <scope>NUCLEOTIDE SEQUENCE [LARGE SCALE GENOMIC DNA]</scope>
    <source>
        <strain evidence="3 4">ATCC BAA-384</strain>
    </source>
</reference>
<keyword evidence="1" id="KW-0677">Repeat</keyword>
<dbReference type="InterPro" id="IPR031325">
    <property type="entry name" value="RHS_repeat"/>
</dbReference>
<dbReference type="Pfam" id="PF05593">
    <property type="entry name" value="RHS_repeat"/>
    <property type="match status" value="3"/>
</dbReference>
<dbReference type="EMBL" id="VIGD01000014">
    <property type="protein sequence ID" value="TQE90217.1"/>
    <property type="molecule type" value="Genomic_DNA"/>
</dbReference>
<dbReference type="PANTHER" id="PTHR32305">
    <property type="match status" value="1"/>
</dbReference>
<dbReference type="OrthoDB" id="41445at2"/>
<accession>A0A540V0J5</accession>
<dbReference type="Gene3D" id="2.180.10.10">
    <property type="entry name" value="RHS repeat-associated core"/>
    <property type="match status" value="2"/>
</dbReference>
<proteinExistence type="predicted"/>
<dbReference type="NCBIfam" id="TIGR01643">
    <property type="entry name" value="YD_repeat_2x"/>
    <property type="match status" value="6"/>
</dbReference>
<dbReference type="Pfam" id="PF25023">
    <property type="entry name" value="TEN_YD-shell"/>
    <property type="match status" value="1"/>
</dbReference>
<evidence type="ECO:0000256" key="1">
    <source>
        <dbReference type="ARBA" id="ARBA00022737"/>
    </source>
</evidence>
<dbReference type="InterPro" id="IPR006530">
    <property type="entry name" value="YD"/>
</dbReference>